<evidence type="ECO:0000256" key="3">
    <source>
        <dbReference type="ARBA" id="ARBA00022670"/>
    </source>
</evidence>
<sequence>MISEKIALISLIPMLLYILTRKRFFGSAGWIMFSIATASKAIEFVRIADYYNATVFSLATLFFLLLAKAVFTRNSQTLVDVTAFSALACAIYFPFVFLKPLNDWIILETAKLSAMLGKALGFPISVDGRTLELEGSYVEIILACTAIESISLFSGAIFGIRAELSRKIKAFMISVPVIYFINLLRNVFVLASHSYSWFGENSFYVAHHVISKILAIFVLVIIALAVFRILPELAEMIYSLKDEISKGVGIDREKRV</sequence>
<evidence type="ECO:0000256" key="6">
    <source>
        <dbReference type="ARBA" id="ARBA00022989"/>
    </source>
</evidence>
<feature type="transmembrane region" description="Helical" evidence="9">
    <location>
        <begin position="209"/>
        <end position="230"/>
    </location>
</feature>
<evidence type="ECO:0000256" key="8">
    <source>
        <dbReference type="PIRSR" id="PIRSR025737-1"/>
    </source>
</evidence>
<proteinExistence type="predicted"/>
<keyword evidence="7 9" id="KW-0472">Membrane</keyword>
<dbReference type="EC" id="3.4.22.-" evidence="10"/>
<name>A0A7J2TLM8_ARCFL</name>
<evidence type="ECO:0000256" key="2">
    <source>
        <dbReference type="ARBA" id="ARBA00022475"/>
    </source>
</evidence>
<dbReference type="PIRSF" id="PIRSF025737">
    <property type="entry name" value="Cyco1"/>
    <property type="match status" value="1"/>
</dbReference>
<feature type="transmembrane region" description="Helical" evidence="9">
    <location>
        <begin position="24"/>
        <end position="44"/>
    </location>
</feature>
<evidence type="ECO:0000256" key="5">
    <source>
        <dbReference type="ARBA" id="ARBA00022801"/>
    </source>
</evidence>
<keyword evidence="5 10" id="KW-0378">Hydrolase</keyword>
<dbReference type="GO" id="GO:0008233">
    <property type="term" value="F:peptidase activity"/>
    <property type="evidence" value="ECO:0007669"/>
    <property type="project" value="UniProtKB-KW"/>
</dbReference>
<evidence type="ECO:0000256" key="4">
    <source>
        <dbReference type="ARBA" id="ARBA00022692"/>
    </source>
</evidence>
<feature type="active site" description="Acyl-thioester intermediate" evidence="8">
    <location>
        <position position="144"/>
    </location>
</feature>
<dbReference type="NCBIfam" id="TIGR04178">
    <property type="entry name" value="exo_archaeo"/>
    <property type="match status" value="1"/>
</dbReference>
<dbReference type="InterPro" id="IPR014522">
    <property type="entry name" value="ArtA"/>
</dbReference>
<gene>
    <name evidence="10" type="primary">artA</name>
    <name evidence="10" type="ORF">ENP88_07390</name>
</gene>
<dbReference type="NCBIfam" id="TIGR04125">
    <property type="entry name" value="exosort_PGF_TRM"/>
    <property type="match status" value="1"/>
</dbReference>
<feature type="transmembrane region" description="Helical" evidence="9">
    <location>
        <begin position="137"/>
        <end position="158"/>
    </location>
</feature>
<feature type="transmembrane region" description="Helical" evidence="9">
    <location>
        <begin position="78"/>
        <end position="98"/>
    </location>
</feature>
<keyword evidence="6 9" id="KW-1133">Transmembrane helix</keyword>
<dbReference type="GO" id="GO:0005886">
    <property type="term" value="C:plasma membrane"/>
    <property type="evidence" value="ECO:0007669"/>
    <property type="project" value="UniProtKB-SubCell"/>
</dbReference>
<feature type="transmembrane region" description="Helical" evidence="9">
    <location>
        <begin position="170"/>
        <end position="189"/>
    </location>
</feature>
<keyword evidence="4 9" id="KW-0812">Transmembrane</keyword>
<dbReference type="InterPro" id="IPR026392">
    <property type="entry name" value="Exo/Archaeosortase_dom"/>
</dbReference>
<dbReference type="EMBL" id="DSLA01000113">
    <property type="protein sequence ID" value="HEH35942.1"/>
    <property type="molecule type" value="Genomic_DNA"/>
</dbReference>
<accession>A0A7J2TLM8</accession>
<dbReference type="AlphaFoldDB" id="A0A7J2TLM8"/>
<evidence type="ECO:0000256" key="1">
    <source>
        <dbReference type="ARBA" id="ARBA00004651"/>
    </source>
</evidence>
<evidence type="ECO:0000256" key="7">
    <source>
        <dbReference type="ARBA" id="ARBA00023136"/>
    </source>
</evidence>
<dbReference type="Pfam" id="PF09721">
    <property type="entry name" value="Exosortase_EpsH"/>
    <property type="match status" value="1"/>
</dbReference>
<comment type="caution">
    <text evidence="10">The sequence shown here is derived from an EMBL/GenBank/DDBJ whole genome shotgun (WGS) entry which is preliminary data.</text>
</comment>
<keyword evidence="3" id="KW-0645">Protease</keyword>
<evidence type="ECO:0000313" key="10">
    <source>
        <dbReference type="EMBL" id="HEH35942.1"/>
    </source>
</evidence>
<feature type="transmembrane region" description="Helical" evidence="9">
    <location>
        <begin position="50"/>
        <end position="71"/>
    </location>
</feature>
<keyword evidence="2" id="KW-1003">Cell membrane</keyword>
<organism evidence="10">
    <name type="scientific">Archaeoglobus fulgidus</name>
    <dbReference type="NCBI Taxonomy" id="2234"/>
    <lineage>
        <taxon>Archaea</taxon>
        <taxon>Methanobacteriati</taxon>
        <taxon>Methanobacteriota</taxon>
        <taxon>Archaeoglobi</taxon>
        <taxon>Archaeoglobales</taxon>
        <taxon>Archaeoglobaceae</taxon>
        <taxon>Archaeoglobus</taxon>
    </lineage>
</organism>
<dbReference type="GO" id="GO:0006508">
    <property type="term" value="P:proteolysis"/>
    <property type="evidence" value="ECO:0007669"/>
    <property type="project" value="UniProtKB-KW"/>
</dbReference>
<protein>
    <submittedName>
        <fullName evidence="10">Archaeosortase A</fullName>
        <ecNumber evidence="10">3.4.22.-</ecNumber>
    </submittedName>
</protein>
<comment type="subcellular location">
    <subcellularLocation>
        <location evidence="1">Cell membrane</location>
        <topology evidence="1">Multi-pass membrane protein</topology>
    </subcellularLocation>
</comment>
<dbReference type="InterPro" id="IPR019127">
    <property type="entry name" value="Exosortase"/>
</dbReference>
<reference evidence="10" key="1">
    <citation type="journal article" date="2020" name="mSystems">
        <title>Genome- and Community-Level Interaction Insights into Carbon Utilization and Element Cycling Functions of Hydrothermarchaeota in Hydrothermal Sediment.</title>
        <authorList>
            <person name="Zhou Z."/>
            <person name="Liu Y."/>
            <person name="Xu W."/>
            <person name="Pan J."/>
            <person name="Luo Z.H."/>
            <person name="Li M."/>
        </authorList>
    </citation>
    <scope>NUCLEOTIDE SEQUENCE [LARGE SCALE GENOMIC DNA]</scope>
    <source>
        <strain evidence="10">SpSt-26</strain>
    </source>
</reference>
<feature type="active site" description="Proton donor" evidence="8">
    <location>
        <position position="185"/>
    </location>
</feature>
<evidence type="ECO:0000256" key="9">
    <source>
        <dbReference type="SAM" id="Phobius"/>
    </source>
</evidence>